<proteinExistence type="predicted"/>
<keyword evidence="2" id="KW-1185">Reference proteome</keyword>
<comment type="caution">
    <text evidence="1">The sequence shown here is derived from an EMBL/GenBank/DDBJ whole genome shotgun (WGS) entry which is preliminary data.</text>
</comment>
<dbReference type="EMBL" id="CAIIXF020000003">
    <property type="protein sequence ID" value="CAH1780388.1"/>
    <property type="molecule type" value="Genomic_DNA"/>
</dbReference>
<dbReference type="Proteomes" id="UP000749559">
    <property type="component" value="Unassembled WGS sequence"/>
</dbReference>
<dbReference type="OrthoDB" id="5948429at2759"/>
<reference evidence="1" key="1">
    <citation type="submission" date="2022-03" db="EMBL/GenBank/DDBJ databases">
        <authorList>
            <person name="Martin C."/>
        </authorList>
    </citation>
    <scope>NUCLEOTIDE SEQUENCE</scope>
</reference>
<gene>
    <name evidence="1" type="ORF">OFUS_LOCUS7084</name>
</gene>
<organism evidence="1 2">
    <name type="scientific">Owenia fusiformis</name>
    <name type="common">Polychaete worm</name>
    <dbReference type="NCBI Taxonomy" id="6347"/>
    <lineage>
        <taxon>Eukaryota</taxon>
        <taxon>Metazoa</taxon>
        <taxon>Spiralia</taxon>
        <taxon>Lophotrochozoa</taxon>
        <taxon>Annelida</taxon>
        <taxon>Polychaeta</taxon>
        <taxon>Sedentaria</taxon>
        <taxon>Canalipalpata</taxon>
        <taxon>Sabellida</taxon>
        <taxon>Oweniida</taxon>
        <taxon>Oweniidae</taxon>
        <taxon>Owenia</taxon>
    </lineage>
</organism>
<protein>
    <submittedName>
        <fullName evidence="1">Uncharacterized protein</fullName>
    </submittedName>
</protein>
<evidence type="ECO:0000313" key="2">
    <source>
        <dbReference type="Proteomes" id="UP000749559"/>
    </source>
</evidence>
<evidence type="ECO:0000313" key="1">
    <source>
        <dbReference type="EMBL" id="CAH1780388.1"/>
    </source>
</evidence>
<name>A0A8J1UQS1_OWEFU</name>
<dbReference type="AlphaFoldDB" id="A0A8J1UQS1"/>
<sequence>MTKLSCFGNMSRVRSFSVPVFLILTMTLSVYWGFSVKTIGTCIKALLSADTSPRRAHISTAGDESVKNFLYIVNSYQCIRDYLVQMDTLGDPKNLDVLVLSYKAPCKDSKFDHVKYMFGPNTTWTSGRNLAWTYAQKNLGKYLYYVFLDEDILLKPTLPRILSKNVLNKLKSNTSILRQFEDCLLETQPAVGAPMFSGGDPLLISDECKLDNYRKEWNLPERVPMIYFDMIFVALHNKAIEHLMPLDVQYDKQSWWASGQYLQMKSYYYFHRQVARYTLMTVHNNRHKGYPRGLVSYADIIKDIKSKVPMSYRNATIFRQDIKIMKGNNVGKKQMPFNPLKPSFELAPKNDAIAPFKYIERKNNPFENNDC</sequence>
<accession>A0A8J1UQS1</accession>